<dbReference type="AlphaFoldDB" id="A0A1C3JVG2"/>
<dbReference type="PANTHER" id="PTHR38772">
    <property type="match status" value="1"/>
</dbReference>
<dbReference type="OrthoDB" id="9131762at2"/>
<dbReference type="RefSeq" id="WP_067038341.1">
    <property type="nucleotide sequence ID" value="NZ_FLRA01000024.1"/>
</dbReference>
<evidence type="ECO:0000256" key="3">
    <source>
        <dbReference type="ARBA" id="ARBA00022490"/>
    </source>
</evidence>
<comment type="subcellular location">
    <subcellularLocation>
        <location evidence="1">Cytoplasm</location>
        <location evidence="1">Nucleoid</location>
    </subcellularLocation>
</comment>
<keyword evidence="3" id="KW-0963">Cytoplasm</keyword>
<dbReference type="EMBL" id="FLRA01000024">
    <property type="protein sequence ID" value="SBT19082.1"/>
    <property type="molecule type" value="Genomic_DNA"/>
</dbReference>
<dbReference type="EMBL" id="FLRB01000009">
    <property type="protein sequence ID" value="SBT20843.1"/>
    <property type="molecule type" value="Genomic_DNA"/>
</dbReference>
<reference evidence="4 7" key="2">
    <citation type="submission" date="2016-06" db="EMBL/GenBank/DDBJ databases">
        <authorList>
            <person name="Kjaerup R.B."/>
            <person name="Dalgaard T.S."/>
            <person name="Juul-Madsen H.R."/>
        </authorList>
    </citation>
    <scope>NUCLEOTIDE SEQUENCE [LARGE SCALE GENOMIC DNA]</scope>
    <source>
        <strain evidence="4 7">CECT 5115</strain>
    </source>
</reference>
<dbReference type="InterPro" id="IPR007358">
    <property type="entry name" value="Nucleoid_associated_NdpA"/>
</dbReference>
<dbReference type="Proteomes" id="UP000092840">
    <property type="component" value="Unassembled WGS sequence"/>
</dbReference>
<name>A0A1C3JVG2_9GAMM</name>
<dbReference type="GO" id="GO:0003727">
    <property type="term" value="F:single-stranded RNA binding"/>
    <property type="evidence" value="ECO:0007669"/>
    <property type="project" value="TreeGrafter"/>
</dbReference>
<evidence type="ECO:0000313" key="4">
    <source>
        <dbReference type="EMBL" id="SBT19082.1"/>
    </source>
</evidence>
<dbReference type="GO" id="GO:0003690">
    <property type="term" value="F:double-stranded DNA binding"/>
    <property type="evidence" value="ECO:0007669"/>
    <property type="project" value="TreeGrafter"/>
</dbReference>
<gene>
    <name evidence="4" type="primary">yejK</name>
    <name evidence="4" type="ORF">MGA5115_03243</name>
    <name evidence="5" type="ORF">MGA5116_01430</name>
</gene>
<proteinExistence type="inferred from homology"/>
<organism evidence="4 7">
    <name type="scientific">Marinomonas gallaica</name>
    <dbReference type="NCBI Taxonomy" id="1806667"/>
    <lineage>
        <taxon>Bacteria</taxon>
        <taxon>Pseudomonadati</taxon>
        <taxon>Pseudomonadota</taxon>
        <taxon>Gammaproteobacteria</taxon>
        <taxon>Oceanospirillales</taxon>
        <taxon>Oceanospirillaceae</taxon>
        <taxon>Marinomonas</taxon>
    </lineage>
</organism>
<accession>A0A1C3JVG2</accession>
<dbReference type="PANTHER" id="PTHR38772:SF1">
    <property type="entry name" value="NUCLEOID-ASSOCIATED PROTEIN YEJK"/>
    <property type="match status" value="1"/>
</dbReference>
<evidence type="ECO:0000313" key="5">
    <source>
        <dbReference type="EMBL" id="SBT20843.1"/>
    </source>
</evidence>
<protein>
    <submittedName>
        <fullName evidence="4">Nucleoid-associated protein YejK</fullName>
    </submittedName>
</protein>
<evidence type="ECO:0000256" key="1">
    <source>
        <dbReference type="ARBA" id="ARBA00004453"/>
    </source>
</evidence>
<comment type="similarity">
    <text evidence="2">Belongs to the YejK family.</text>
</comment>
<evidence type="ECO:0000313" key="6">
    <source>
        <dbReference type="Proteomes" id="UP000092840"/>
    </source>
</evidence>
<reference evidence="5 6" key="1">
    <citation type="submission" date="2016-06" db="EMBL/GenBank/DDBJ databases">
        <authorList>
            <person name="Rodrigo-Torres L."/>
            <person name="Arahal D.R."/>
        </authorList>
    </citation>
    <scope>NUCLEOTIDE SEQUENCE [LARGE SCALE GENOMIC DNA]</scope>
    <source>
        <strain evidence="5 6">CECT 5116</strain>
    </source>
</reference>
<evidence type="ECO:0000313" key="7">
    <source>
        <dbReference type="Proteomes" id="UP000092871"/>
    </source>
</evidence>
<keyword evidence="6" id="KW-1185">Reference proteome</keyword>
<evidence type="ECO:0000256" key="2">
    <source>
        <dbReference type="ARBA" id="ARBA00009035"/>
    </source>
</evidence>
<dbReference type="Proteomes" id="UP000092871">
    <property type="component" value="Unassembled WGS sequence"/>
</dbReference>
<sequence length="343" mass="38199">MSIANLIVHEVQKAEGESKALLVARPTENPIDADAEQLAAKVTNLFNRSGMNTGQFSNPEGSEEGSKLPALLHNHFNDQGFDDFATFTKACAAEYVRFLEPVSEAEGGLLWFNHYELGGAHFLFIVLLKRKAGITLGEDLSFAQVNQLETDKLHMAMRVNLSAYHDRDDTRYIAFRFGKAPKWESEYFTQFIGCDEPKVAAKETRKLVEAASAFCQSQSMSSKTANEFKRAVAEQCLEKAAEREPLELSDVAKQIESRFSTDQANQFLEMAESDAFQVEKEIFVEKAALKKLTRASGSNRALTLSFDTDLLGESIEFNADTGALTIKELPRSLLKQLMSLESK</sequence>
<dbReference type="Pfam" id="PF04245">
    <property type="entry name" value="NA37"/>
    <property type="match status" value="1"/>
</dbReference>
<dbReference type="GO" id="GO:0043590">
    <property type="term" value="C:bacterial nucleoid"/>
    <property type="evidence" value="ECO:0007669"/>
    <property type="project" value="TreeGrafter"/>
</dbReference>